<reference evidence="5 6" key="1">
    <citation type="submission" date="2019-07" db="EMBL/GenBank/DDBJ databases">
        <authorList>
            <person name="Kim J.K."/>
            <person name="Cheong H.-M."/>
            <person name="Choi Y."/>
            <person name="Hwang K.J."/>
            <person name="Lee S."/>
            <person name="Choi C."/>
        </authorList>
    </citation>
    <scope>NUCLEOTIDE SEQUENCE [LARGE SCALE GENOMIC DNA]</scope>
    <source>
        <strain evidence="5 6">KS 22</strain>
    </source>
</reference>
<dbReference type="Gene3D" id="2.60.120.10">
    <property type="entry name" value="Jelly Rolls"/>
    <property type="match status" value="1"/>
</dbReference>
<dbReference type="EMBL" id="CP041969">
    <property type="protein sequence ID" value="QMV44281.1"/>
    <property type="molecule type" value="Genomic_DNA"/>
</dbReference>
<dbReference type="SMART" id="SM00342">
    <property type="entry name" value="HTH_ARAC"/>
    <property type="match status" value="1"/>
</dbReference>
<dbReference type="InterPro" id="IPR020449">
    <property type="entry name" value="Tscrpt_reg_AraC-type_HTH"/>
</dbReference>
<dbReference type="Proteomes" id="UP000515679">
    <property type="component" value="Chromosome"/>
</dbReference>
<keyword evidence="1" id="KW-0805">Transcription regulation</keyword>
<name>A0A7G5C4Z7_9BACL</name>
<gene>
    <name evidence="5" type="ORF">FPL14_26275</name>
</gene>
<dbReference type="Pfam" id="PF02311">
    <property type="entry name" value="AraC_binding"/>
    <property type="match status" value="1"/>
</dbReference>
<evidence type="ECO:0000256" key="2">
    <source>
        <dbReference type="ARBA" id="ARBA00023125"/>
    </source>
</evidence>
<evidence type="ECO:0000256" key="3">
    <source>
        <dbReference type="ARBA" id="ARBA00023163"/>
    </source>
</evidence>
<dbReference type="AlphaFoldDB" id="A0A7G5C4Z7"/>
<dbReference type="InterPro" id="IPR037923">
    <property type="entry name" value="HTH-like"/>
</dbReference>
<organism evidence="5 6">
    <name type="scientific">Cohnella cholangitidis</name>
    <dbReference type="NCBI Taxonomy" id="2598458"/>
    <lineage>
        <taxon>Bacteria</taxon>
        <taxon>Bacillati</taxon>
        <taxon>Bacillota</taxon>
        <taxon>Bacilli</taxon>
        <taxon>Bacillales</taxon>
        <taxon>Paenibacillaceae</taxon>
        <taxon>Cohnella</taxon>
    </lineage>
</organism>
<dbReference type="SUPFAM" id="SSF46689">
    <property type="entry name" value="Homeodomain-like"/>
    <property type="match status" value="2"/>
</dbReference>
<dbReference type="PRINTS" id="PR00032">
    <property type="entry name" value="HTHARAC"/>
</dbReference>
<dbReference type="GO" id="GO:0043565">
    <property type="term" value="F:sequence-specific DNA binding"/>
    <property type="evidence" value="ECO:0007669"/>
    <property type="project" value="InterPro"/>
</dbReference>
<dbReference type="CDD" id="cd02208">
    <property type="entry name" value="cupin_RmlC-like"/>
    <property type="match status" value="1"/>
</dbReference>
<dbReference type="PROSITE" id="PS00041">
    <property type="entry name" value="HTH_ARAC_FAMILY_1"/>
    <property type="match status" value="1"/>
</dbReference>
<keyword evidence="6" id="KW-1185">Reference proteome</keyword>
<dbReference type="InterPro" id="IPR014710">
    <property type="entry name" value="RmlC-like_jellyroll"/>
</dbReference>
<dbReference type="InterPro" id="IPR009057">
    <property type="entry name" value="Homeodomain-like_sf"/>
</dbReference>
<evidence type="ECO:0000259" key="4">
    <source>
        <dbReference type="PROSITE" id="PS01124"/>
    </source>
</evidence>
<keyword evidence="3" id="KW-0804">Transcription</keyword>
<dbReference type="InterPro" id="IPR003313">
    <property type="entry name" value="AraC-bd"/>
</dbReference>
<dbReference type="InterPro" id="IPR018060">
    <property type="entry name" value="HTH_AraC"/>
</dbReference>
<dbReference type="Pfam" id="PF12833">
    <property type="entry name" value="HTH_18"/>
    <property type="match status" value="1"/>
</dbReference>
<sequence length="307" mass="35324">MLINNNIMINWRMNMDRRHLRENRRHGTPQFPLATYLQQQETNETILDNHWHDEAEFLWMLSGHAVFQIGLSTFELKAGEGIFIPCGEVHGGYALSSSSCTFIAVVFHMDWLTEAKDGIATRFLQPLQRGDAVIPYVYNEGTVWGKLVLRHFANIYRLNESSDPEKELRIKAELYGLFADLIGYGQWTRRDPANPVDTQTMDRLKSVVAYIESHCGQPLTVPQLAAVAGMSIGHFSRVFKSFMRKTPMDYVNHYRIQQAAYLLQNTKMSVAEAAMEVGLANFSYFSKKFRSTYDCTPSQFRKKFRSL</sequence>
<evidence type="ECO:0000313" key="6">
    <source>
        <dbReference type="Proteomes" id="UP000515679"/>
    </source>
</evidence>
<feature type="domain" description="HTH araC/xylS-type" evidence="4">
    <location>
        <begin position="205"/>
        <end position="303"/>
    </location>
</feature>
<dbReference type="SUPFAM" id="SSF51215">
    <property type="entry name" value="Regulatory protein AraC"/>
    <property type="match status" value="1"/>
</dbReference>
<proteinExistence type="predicted"/>
<evidence type="ECO:0000313" key="5">
    <source>
        <dbReference type="EMBL" id="QMV44281.1"/>
    </source>
</evidence>
<dbReference type="KEGG" id="cchl:FPL14_26275"/>
<protein>
    <submittedName>
        <fullName evidence="5">AraC family transcriptional regulator</fullName>
    </submittedName>
</protein>
<evidence type="ECO:0000256" key="1">
    <source>
        <dbReference type="ARBA" id="ARBA00023015"/>
    </source>
</evidence>
<keyword evidence="2" id="KW-0238">DNA-binding</keyword>
<dbReference type="GO" id="GO:0003700">
    <property type="term" value="F:DNA-binding transcription factor activity"/>
    <property type="evidence" value="ECO:0007669"/>
    <property type="project" value="InterPro"/>
</dbReference>
<dbReference type="PANTHER" id="PTHR43280">
    <property type="entry name" value="ARAC-FAMILY TRANSCRIPTIONAL REGULATOR"/>
    <property type="match status" value="1"/>
</dbReference>
<dbReference type="PROSITE" id="PS01124">
    <property type="entry name" value="HTH_ARAC_FAMILY_2"/>
    <property type="match status" value="1"/>
</dbReference>
<accession>A0A7G5C4Z7</accession>
<dbReference type="InterPro" id="IPR018062">
    <property type="entry name" value="HTH_AraC-typ_CS"/>
</dbReference>
<dbReference type="Gene3D" id="1.10.10.60">
    <property type="entry name" value="Homeodomain-like"/>
    <property type="match status" value="2"/>
</dbReference>
<dbReference type="PANTHER" id="PTHR43280:SF28">
    <property type="entry name" value="HTH-TYPE TRANSCRIPTIONAL ACTIVATOR RHAS"/>
    <property type="match status" value="1"/>
</dbReference>